<sequence>MRKRSGYWLLLLFCFIIATQAAFSTPNKKSRHEYEQQGSIIWEAKTEHKMMALTFDDGPDPKQTVAILDILKRYDVKSTFFVLGKRVTKYPQLAKKIVEDGHELANHTYNHIYFNRKSSHSVILKEIQLTQQAIHTATGQTAILFRPPGGNYNDLIVSTSKQQGLQCIMWSWHQDTRDWDLPGINKIKNKVLNNARNGDIVLFHDYVHGRTQTPQALELILPELKRRGYQFVTVSELLKHSDPQRKVHQKRQESRKHPRL</sequence>
<keyword evidence="1" id="KW-0479">Metal-binding</keyword>
<evidence type="ECO:0000256" key="2">
    <source>
        <dbReference type="ARBA" id="ARBA00022801"/>
    </source>
</evidence>
<dbReference type="RefSeq" id="WP_192023638.1">
    <property type="nucleotide sequence ID" value="NZ_JACYTN010000001.1"/>
</dbReference>
<dbReference type="SUPFAM" id="SSF88713">
    <property type="entry name" value="Glycoside hydrolase/deacetylase"/>
    <property type="match status" value="1"/>
</dbReference>
<proteinExistence type="predicted"/>
<organism evidence="5 6">
    <name type="scientific">Paenibacillus arenosi</name>
    <dbReference type="NCBI Taxonomy" id="2774142"/>
    <lineage>
        <taxon>Bacteria</taxon>
        <taxon>Bacillati</taxon>
        <taxon>Bacillota</taxon>
        <taxon>Bacilli</taxon>
        <taxon>Bacillales</taxon>
        <taxon>Paenibacillaceae</taxon>
        <taxon>Paenibacillus</taxon>
    </lineage>
</organism>
<dbReference type="Gene3D" id="3.20.20.370">
    <property type="entry name" value="Glycoside hydrolase/deacetylase"/>
    <property type="match status" value="1"/>
</dbReference>
<keyword evidence="6" id="KW-1185">Reference proteome</keyword>
<gene>
    <name evidence="5" type="ORF">IFO66_02795</name>
</gene>
<dbReference type="PROSITE" id="PS51677">
    <property type="entry name" value="NODB"/>
    <property type="match status" value="1"/>
</dbReference>
<dbReference type="CDD" id="cd10917">
    <property type="entry name" value="CE4_NodB_like_6s_7s"/>
    <property type="match status" value="1"/>
</dbReference>
<evidence type="ECO:0000313" key="6">
    <source>
        <dbReference type="Proteomes" id="UP000634529"/>
    </source>
</evidence>
<dbReference type="Pfam" id="PF01522">
    <property type="entry name" value="Polysacc_deac_1"/>
    <property type="match status" value="1"/>
</dbReference>
<feature type="signal peptide" evidence="3">
    <location>
        <begin position="1"/>
        <end position="24"/>
    </location>
</feature>
<keyword evidence="3" id="KW-0732">Signal</keyword>
<evidence type="ECO:0000259" key="4">
    <source>
        <dbReference type="PROSITE" id="PS51677"/>
    </source>
</evidence>
<accession>A0ABR9AU68</accession>
<dbReference type="InterPro" id="IPR011330">
    <property type="entry name" value="Glyco_hydro/deAcase_b/a-brl"/>
</dbReference>
<protein>
    <submittedName>
        <fullName evidence="5">Polysaccharide deacetylase family protein</fullName>
    </submittedName>
</protein>
<dbReference type="InterPro" id="IPR050248">
    <property type="entry name" value="Polysacc_deacetylase_ArnD"/>
</dbReference>
<feature type="domain" description="NodB homology" evidence="4">
    <location>
        <begin position="49"/>
        <end position="232"/>
    </location>
</feature>
<name>A0ABR9AU68_9BACL</name>
<dbReference type="PANTHER" id="PTHR10587:SF133">
    <property type="entry name" value="CHITIN DEACETYLASE 1-RELATED"/>
    <property type="match status" value="1"/>
</dbReference>
<keyword evidence="2" id="KW-0378">Hydrolase</keyword>
<dbReference type="PANTHER" id="PTHR10587">
    <property type="entry name" value="GLYCOSYL TRANSFERASE-RELATED"/>
    <property type="match status" value="1"/>
</dbReference>
<dbReference type="InterPro" id="IPR002509">
    <property type="entry name" value="NODB_dom"/>
</dbReference>
<feature type="chain" id="PRO_5046069329" evidence="3">
    <location>
        <begin position="25"/>
        <end position="260"/>
    </location>
</feature>
<evidence type="ECO:0000256" key="1">
    <source>
        <dbReference type="ARBA" id="ARBA00022723"/>
    </source>
</evidence>
<reference evidence="5 6" key="1">
    <citation type="submission" date="2020-09" db="EMBL/GenBank/DDBJ databases">
        <title>Paenibacillus sp. CAU 1523 isolated from sand of Haeundae Beach.</title>
        <authorList>
            <person name="Kim W."/>
        </authorList>
    </citation>
    <scope>NUCLEOTIDE SEQUENCE [LARGE SCALE GENOMIC DNA]</scope>
    <source>
        <strain evidence="5 6">CAU 1523</strain>
    </source>
</reference>
<dbReference type="Proteomes" id="UP000634529">
    <property type="component" value="Unassembled WGS sequence"/>
</dbReference>
<dbReference type="EMBL" id="JACYTN010000001">
    <property type="protein sequence ID" value="MBD8497224.1"/>
    <property type="molecule type" value="Genomic_DNA"/>
</dbReference>
<evidence type="ECO:0000313" key="5">
    <source>
        <dbReference type="EMBL" id="MBD8497224.1"/>
    </source>
</evidence>
<evidence type="ECO:0000256" key="3">
    <source>
        <dbReference type="SAM" id="SignalP"/>
    </source>
</evidence>
<comment type="caution">
    <text evidence="5">The sequence shown here is derived from an EMBL/GenBank/DDBJ whole genome shotgun (WGS) entry which is preliminary data.</text>
</comment>